<reference evidence="2 3" key="1">
    <citation type="journal article" date="2014" name="Int. J. Syst. Evol. Microbiol.">
        <title>Nocardia vulneris sp. nov., isolated from wounds of human patients in North America.</title>
        <authorList>
            <person name="Lasker B.A."/>
            <person name="Bell M."/>
            <person name="Klenk H.P."/>
            <person name="Sproer C."/>
            <person name="Schumann C."/>
            <person name="Schumann P."/>
            <person name="Brown J.M."/>
        </authorList>
    </citation>
    <scope>NUCLEOTIDE SEQUENCE [LARGE SCALE GENOMIC DNA]</scope>
    <source>
        <strain evidence="2 3">W9851</strain>
    </source>
</reference>
<evidence type="ECO:0000259" key="1">
    <source>
        <dbReference type="Pfam" id="PF13518"/>
    </source>
</evidence>
<evidence type="ECO:0000313" key="2">
    <source>
        <dbReference type="EMBL" id="KIA61247.1"/>
    </source>
</evidence>
<dbReference type="InterPro" id="IPR055247">
    <property type="entry name" value="InsJ-like_HTH"/>
</dbReference>
<dbReference type="Pfam" id="PF13518">
    <property type="entry name" value="HTH_28"/>
    <property type="match status" value="1"/>
</dbReference>
<comment type="caution">
    <text evidence="2">The sequence shown here is derived from an EMBL/GenBank/DDBJ whole genome shotgun (WGS) entry which is preliminary data.</text>
</comment>
<accession>A0ABR4Z877</accession>
<protein>
    <recommendedName>
        <fullName evidence="1">Insertion element IS150 protein InsJ-like helix-turn-helix domain-containing protein</fullName>
    </recommendedName>
</protein>
<keyword evidence="3" id="KW-1185">Reference proteome</keyword>
<dbReference type="EMBL" id="JNFP01000049">
    <property type="protein sequence ID" value="KIA61247.1"/>
    <property type="molecule type" value="Genomic_DNA"/>
</dbReference>
<dbReference type="InterPro" id="IPR009057">
    <property type="entry name" value="Homeodomain-like_sf"/>
</dbReference>
<name>A0ABR4Z877_9NOCA</name>
<feature type="domain" description="Insertion element IS150 protein InsJ-like helix-turn-helix" evidence="1">
    <location>
        <begin position="10"/>
        <end position="63"/>
    </location>
</feature>
<dbReference type="Proteomes" id="UP000031364">
    <property type="component" value="Unassembled WGS sequence"/>
</dbReference>
<gene>
    <name evidence="2" type="ORF">FG87_32440</name>
</gene>
<feature type="non-terminal residue" evidence="2">
    <location>
        <position position="109"/>
    </location>
</feature>
<organism evidence="2 3">
    <name type="scientific">Nocardia vulneris</name>
    <dbReference type="NCBI Taxonomy" id="1141657"/>
    <lineage>
        <taxon>Bacteria</taxon>
        <taxon>Bacillati</taxon>
        <taxon>Actinomycetota</taxon>
        <taxon>Actinomycetes</taxon>
        <taxon>Mycobacteriales</taxon>
        <taxon>Nocardiaceae</taxon>
        <taxon>Nocardia</taxon>
    </lineage>
</organism>
<dbReference type="SUPFAM" id="SSF46689">
    <property type="entry name" value="Homeodomain-like"/>
    <property type="match status" value="1"/>
</dbReference>
<proteinExistence type="predicted"/>
<sequence length="109" mass="11884">MGQKVVTMEQRLAAVFAEVAAGRATVVGVCAELGISRDRFYVYRRRFAEEGLAGLVPRSRAPKSSPTRTSELMTGLIVAARKELEREGWDNGGLSIRARLLHDGVLDAP</sequence>
<evidence type="ECO:0000313" key="3">
    <source>
        <dbReference type="Proteomes" id="UP000031364"/>
    </source>
</evidence>